<gene>
    <name evidence="1" type="ORF">PRVXT_002156</name>
</gene>
<evidence type="ECO:0000313" key="1">
    <source>
        <dbReference type="EMBL" id="XBX74130.1"/>
    </source>
</evidence>
<proteinExistence type="predicted"/>
<protein>
    <submittedName>
        <fullName evidence="1">Uncharacterized protein</fullName>
    </submittedName>
</protein>
<reference evidence="1" key="2">
    <citation type="submission" date="2024-06" db="EMBL/GenBank/DDBJ databases">
        <authorList>
            <person name="Petrova K.O."/>
            <person name="Toshchakov S.V."/>
            <person name="Boltjanskaja Y.V."/>
            <person name="Kevbrin V."/>
        </authorList>
    </citation>
    <scope>NUCLEOTIDE SEQUENCE</scope>
    <source>
        <strain evidence="1">Z-910T</strain>
    </source>
</reference>
<dbReference type="EMBL" id="CP158367">
    <property type="protein sequence ID" value="XBX74130.1"/>
    <property type="molecule type" value="Genomic_DNA"/>
</dbReference>
<organism evidence="1">
    <name type="scientific">Proteinivorax tanatarense</name>
    <dbReference type="NCBI Taxonomy" id="1260629"/>
    <lineage>
        <taxon>Bacteria</taxon>
        <taxon>Bacillati</taxon>
        <taxon>Bacillota</taxon>
        <taxon>Clostridia</taxon>
        <taxon>Eubacteriales</taxon>
        <taxon>Proteinivoracaceae</taxon>
        <taxon>Proteinivorax</taxon>
    </lineage>
</organism>
<dbReference type="AlphaFoldDB" id="A0AAU7VJR4"/>
<accession>A0AAU7VJR4</accession>
<sequence length="82" mass="8930">MRTSASSSIKSLAKFLNYACFSCGYGSECSVGGFVELFPQGTKITKEITPTAENQHPEIKVCKERTIIPKAQQLGFKLASLI</sequence>
<reference evidence="1" key="1">
    <citation type="journal article" date="2013" name="Extremophiles">
        <title>Proteinivorax tanatarense gen. nov., sp. nov., an anaerobic, haloalkaliphilic, proteolytic bacterium isolated from a decaying algal bloom, and proposal of Proteinivoraceae fam. nov.</title>
        <authorList>
            <person name="Kevbrin V."/>
            <person name="Boltyanskaya Y."/>
            <person name="Zhilina T."/>
            <person name="Kolganova T."/>
            <person name="Lavrentjeva E."/>
            <person name="Kuznetsov B."/>
        </authorList>
    </citation>
    <scope>NUCLEOTIDE SEQUENCE</scope>
    <source>
        <strain evidence="1">Z-910T</strain>
    </source>
</reference>
<name>A0AAU7VJR4_9FIRM</name>
<dbReference type="RefSeq" id="WP_350342888.1">
    <property type="nucleotide sequence ID" value="NZ_CP158367.1"/>
</dbReference>